<organism evidence="3 4">
    <name type="scientific">Mucilaginibacter corticis</name>
    <dbReference type="NCBI Taxonomy" id="2597670"/>
    <lineage>
        <taxon>Bacteria</taxon>
        <taxon>Pseudomonadati</taxon>
        <taxon>Bacteroidota</taxon>
        <taxon>Sphingobacteriia</taxon>
        <taxon>Sphingobacteriales</taxon>
        <taxon>Sphingobacteriaceae</taxon>
        <taxon>Mucilaginibacter</taxon>
    </lineage>
</organism>
<accession>A0A556MMT3</accession>
<keyword evidence="4" id="KW-1185">Reference proteome</keyword>
<dbReference type="AlphaFoldDB" id="A0A556MMT3"/>
<dbReference type="RefSeq" id="WP_144249106.1">
    <property type="nucleotide sequence ID" value="NZ_VLPK01000002.1"/>
</dbReference>
<reference evidence="3 4" key="1">
    <citation type="submission" date="2019-07" db="EMBL/GenBank/DDBJ databases">
        <authorList>
            <person name="Huq M.A."/>
        </authorList>
    </citation>
    <scope>NUCLEOTIDE SEQUENCE [LARGE SCALE GENOMIC DNA]</scope>
    <source>
        <strain evidence="3 4">MAH-19</strain>
    </source>
</reference>
<comment type="caution">
    <text evidence="3">The sequence shown here is derived from an EMBL/GenBank/DDBJ whole genome shotgun (WGS) entry which is preliminary data.</text>
</comment>
<evidence type="ECO:0000259" key="2">
    <source>
        <dbReference type="Pfam" id="PF08327"/>
    </source>
</evidence>
<proteinExistence type="inferred from homology"/>
<protein>
    <submittedName>
        <fullName evidence="3">SRPBCC domain-containing protein</fullName>
    </submittedName>
</protein>
<evidence type="ECO:0000313" key="4">
    <source>
        <dbReference type="Proteomes" id="UP000318733"/>
    </source>
</evidence>
<evidence type="ECO:0000313" key="3">
    <source>
        <dbReference type="EMBL" id="TSJ41069.1"/>
    </source>
</evidence>
<dbReference type="Gene3D" id="3.30.530.20">
    <property type="match status" value="1"/>
</dbReference>
<comment type="similarity">
    <text evidence="1">Belongs to the AHA1 family.</text>
</comment>
<gene>
    <name evidence="3" type="ORF">FO440_15175</name>
</gene>
<dbReference type="SUPFAM" id="SSF55961">
    <property type="entry name" value="Bet v1-like"/>
    <property type="match status" value="1"/>
</dbReference>
<dbReference type="InterPro" id="IPR023393">
    <property type="entry name" value="START-like_dom_sf"/>
</dbReference>
<dbReference type="OrthoDB" id="287565at2"/>
<name>A0A556MMT3_9SPHI</name>
<dbReference type="EMBL" id="VLPK01000002">
    <property type="protein sequence ID" value="TSJ41069.1"/>
    <property type="molecule type" value="Genomic_DNA"/>
</dbReference>
<dbReference type="CDD" id="cd07814">
    <property type="entry name" value="SRPBCC_CalC_Aha1-like"/>
    <property type="match status" value="1"/>
</dbReference>
<evidence type="ECO:0000256" key="1">
    <source>
        <dbReference type="ARBA" id="ARBA00006817"/>
    </source>
</evidence>
<feature type="domain" description="Activator of Hsp90 ATPase homologue 1/2-like C-terminal" evidence="2">
    <location>
        <begin position="16"/>
        <end position="123"/>
    </location>
</feature>
<sequence>MQDYQISFTVSQTPQEVFDAVKKVADWWRPIEGSSGKAGDEFIYRHGDVHYSRHRITEMVPGQKLVWLTTDSRLNFVAQKEEWNGSKLIFDIAEKDGTTTLTFTQKGLTPALECYGACSGAWGFYVGGSLLALIESGQGRPDK</sequence>
<dbReference type="Pfam" id="PF08327">
    <property type="entry name" value="AHSA1"/>
    <property type="match status" value="1"/>
</dbReference>
<dbReference type="InterPro" id="IPR013538">
    <property type="entry name" value="ASHA1/2-like_C"/>
</dbReference>
<dbReference type="Proteomes" id="UP000318733">
    <property type="component" value="Unassembled WGS sequence"/>
</dbReference>